<keyword evidence="2" id="KW-0472">Membrane</keyword>
<feature type="region of interest" description="Disordered" evidence="1">
    <location>
        <begin position="348"/>
        <end position="370"/>
    </location>
</feature>
<feature type="compositionally biased region" description="Polar residues" evidence="1">
    <location>
        <begin position="55"/>
        <end position="77"/>
    </location>
</feature>
<dbReference type="AlphaFoldDB" id="A0A1Q9CXY1"/>
<dbReference type="Proteomes" id="UP000186817">
    <property type="component" value="Unassembled WGS sequence"/>
</dbReference>
<gene>
    <name evidence="4" type="ORF">AK812_SmicGene30965</name>
</gene>
<accession>A0A1Q9CXY1</accession>
<feature type="transmembrane region" description="Helical" evidence="2">
    <location>
        <begin position="128"/>
        <end position="148"/>
    </location>
</feature>
<organism evidence="4 5">
    <name type="scientific">Symbiodinium microadriaticum</name>
    <name type="common">Dinoflagellate</name>
    <name type="synonym">Zooxanthella microadriatica</name>
    <dbReference type="NCBI Taxonomy" id="2951"/>
    <lineage>
        <taxon>Eukaryota</taxon>
        <taxon>Sar</taxon>
        <taxon>Alveolata</taxon>
        <taxon>Dinophyceae</taxon>
        <taxon>Suessiales</taxon>
        <taxon>Symbiodiniaceae</taxon>
        <taxon>Symbiodinium</taxon>
    </lineage>
</organism>
<feature type="chain" id="PRO_5012163856" evidence="3">
    <location>
        <begin position="23"/>
        <end position="584"/>
    </location>
</feature>
<feature type="region of interest" description="Disordered" evidence="1">
    <location>
        <begin position="52"/>
        <end position="77"/>
    </location>
</feature>
<sequence>MHCLLGASGLILGLLSVRVTWTWETEASSLYSALPADDSFFLLQVSGTKRVAGQGNASKSGARKGSTSPDSSSAVPQALAETNHTVVMPAGGDRRDAGQPWPLSLLSISLCRVVEEVTGHQVPTKEGMMFTACMIAAIIVLSVCIALLHQSSARDARGSRIPAGGIPGAVEETVRDLQDQMEETFTPGLKKPRPAWVLRPVSPSSPYRWELKTRKSDGRMERCMFLAAVFFSFIAQAERQVARDSVDGLDEECDILLLQTVFAVGNASKPTLSSELGPDALPKERDSRSFSLLSVLSLEVARNASSSSNLTVMLLVALAMVFIIPLIVYLLSDSSSYLEGPGGKLLERGSLGPRREAPRTSSVRGSEPRLSIQASQALAMPPTALARPRPDEDPPKLCENLILPKHLAIFLVDAERACRVARVMSGDVCQKGFNFRSLCPIEWEKLQDDAEITRATLLHNLRAHEDEEDMAAELTEMPKHIEMQEGDSGAMARISLLREDVHNQEMFLPGHLITKNFGGQSQIQETPLLLTVRIRPRLAPPFGPSKIEHGDCQIHRYRQAIRSLPEISFREEGFRWIPIFTGEL</sequence>
<feature type="transmembrane region" description="Helical" evidence="2">
    <location>
        <begin position="312"/>
        <end position="331"/>
    </location>
</feature>
<name>A0A1Q9CXY1_SYMMI</name>
<keyword evidence="3" id="KW-0732">Signal</keyword>
<feature type="signal peptide" evidence="3">
    <location>
        <begin position="1"/>
        <end position="22"/>
    </location>
</feature>
<evidence type="ECO:0000256" key="3">
    <source>
        <dbReference type="SAM" id="SignalP"/>
    </source>
</evidence>
<reference evidence="4 5" key="1">
    <citation type="submission" date="2016-02" db="EMBL/GenBank/DDBJ databases">
        <title>Genome analysis of coral dinoflagellate symbionts highlights evolutionary adaptations to a symbiotic lifestyle.</title>
        <authorList>
            <person name="Aranda M."/>
            <person name="Li Y."/>
            <person name="Liew Y.J."/>
            <person name="Baumgarten S."/>
            <person name="Simakov O."/>
            <person name="Wilson M."/>
            <person name="Piel J."/>
            <person name="Ashoor H."/>
            <person name="Bougouffa S."/>
            <person name="Bajic V.B."/>
            <person name="Ryu T."/>
            <person name="Ravasi T."/>
            <person name="Bayer T."/>
            <person name="Micklem G."/>
            <person name="Kim H."/>
            <person name="Bhak J."/>
            <person name="Lajeunesse T.C."/>
            <person name="Voolstra C.R."/>
        </authorList>
    </citation>
    <scope>NUCLEOTIDE SEQUENCE [LARGE SCALE GENOMIC DNA]</scope>
    <source>
        <strain evidence="4 5">CCMP2467</strain>
    </source>
</reference>
<evidence type="ECO:0000256" key="1">
    <source>
        <dbReference type="SAM" id="MobiDB-lite"/>
    </source>
</evidence>
<proteinExistence type="predicted"/>
<keyword evidence="5" id="KW-1185">Reference proteome</keyword>
<evidence type="ECO:0000313" key="4">
    <source>
        <dbReference type="EMBL" id="OLP87798.1"/>
    </source>
</evidence>
<evidence type="ECO:0000313" key="5">
    <source>
        <dbReference type="Proteomes" id="UP000186817"/>
    </source>
</evidence>
<protein>
    <submittedName>
        <fullName evidence="4">Uncharacterized protein</fullName>
    </submittedName>
</protein>
<dbReference type="EMBL" id="LSRX01000842">
    <property type="protein sequence ID" value="OLP87798.1"/>
    <property type="molecule type" value="Genomic_DNA"/>
</dbReference>
<comment type="caution">
    <text evidence="4">The sequence shown here is derived from an EMBL/GenBank/DDBJ whole genome shotgun (WGS) entry which is preliminary data.</text>
</comment>
<dbReference type="OrthoDB" id="416171at2759"/>
<evidence type="ECO:0000256" key="2">
    <source>
        <dbReference type="SAM" id="Phobius"/>
    </source>
</evidence>
<keyword evidence="2" id="KW-1133">Transmembrane helix</keyword>
<keyword evidence="2" id="KW-0812">Transmembrane</keyword>